<reference evidence="1" key="1">
    <citation type="submission" date="2023-08" db="EMBL/GenBank/DDBJ databases">
        <title>Black Yeasts Isolated from many extreme environments.</title>
        <authorList>
            <person name="Coleine C."/>
            <person name="Stajich J.E."/>
            <person name="Selbmann L."/>
        </authorList>
    </citation>
    <scope>NUCLEOTIDE SEQUENCE</scope>
    <source>
        <strain evidence="1">CCFEE 5810</strain>
    </source>
</reference>
<dbReference type="AlphaFoldDB" id="A0AAN7ZWN0"/>
<protein>
    <submittedName>
        <fullName evidence="1">Uncharacterized protein</fullName>
    </submittedName>
</protein>
<accession>A0AAN7ZWN0</accession>
<evidence type="ECO:0000313" key="1">
    <source>
        <dbReference type="EMBL" id="KAK5708424.1"/>
    </source>
</evidence>
<dbReference type="EMBL" id="JAVRQU010000001">
    <property type="protein sequence ID" value="KAK5708424.1"/>
    <property type="molecule type" value="Genomic_DNA"/>
</dbReference>
<gene>
    <name evidence="1" type="ORF">LTR97_000965</name>
</gene>
<organism evidence="1 2">
    <name type="scientific">Elasticomyces elasticus</name>
    <dbReference type="NCBI Taxonomy" id="574655"/>
    <lineage>
        <taxon>Eukaryota</taxon>
        <taxon>Fungi</taxon>
        <taxon>Dikarya</taxon>
        <taxon>Ascomycota</taxon>
        <taxon>Pezizomycotina</taxon>
        <taxon>Dothideomycetes</taxon>
        <taxon>Dothideomycetidae</taxon>
        <taxon>Mycosphaerellales</taxon>
        <taxon>Teratosphaeriaceae</taxon>
        <taxon>Elasticomyces</taxon>
    </lineage>
</organism>
<comment type="caution">
    <text evidence="1">The sequence shown here is derived from an EMBL/GenBank/DDBJ whole genome shotgun (WGS) entry which is preliminary data.</text>
</comment>
<dbReference type="Proteomes" id="UP001310594">
    <property type="component" value="Unassembled WGS sequence"/>
</dbReference>
<name>A0AAN7ZWN0_9PEZI</name>
<sequence length="242" mass="28179">MLLIDAFTADPMLNQQCKNHLLDLPEEILLQILGYTLSDQLLEPDILLIPDTYHGPDGEHKIRDYLAWRRGTRVTPDFHRVAVEAFNTTYMHGITTFPRSRRTTGPRLWMSCCSGLSWLYSKDDQNKIRRLRVNVDALWCEEIDWTADDLTKILAPYTGLREVDIIVTAHQGYLRNPQAQLDNIRADIDMWRARVPYGRGKAAVKIVQLSEEDAAVRSAWLRKQPRQRPLRTLANAIRRWFR</sequence>
<evidence type="ECO:0000313" key="2">
    <source>
        <dbReference type="Proteomes" id="UP001310594"/>
    </source>
</evidence>
<proteinExistence type="predicted"/>